<organism evidence="1">
    <name type="scientific">Catillopecten margaritatus gill symbiont</name>
    <dbReference type="NCBI Taxonomy" id="3083288"/>
    <lineage>
        <taxon>Bacteria</taxon>
        <taxon>Pseudomonadati</taxon>
        <taxon>Pseudomonadota</taxon>
        <taxon>Gammaproteobacteria</taxon>
        <taxon>sulfur-oxidizing symbionts</taxon>
    </lineage>
</organism>
<dbReference type="AlphaFoldDB" id="A0AAU6PHE1"/>
<accession>A0AAU6PHE1</accession>
<proteinExistence type="predicted"/>
<evidence type="ECO:0000313" key="1">
    <source>
        <dbReference type="EMBL" id="WXU00445.1"/>
    </source>
</evidence>
<name>A0AAU6PHE1_9GAMM</name>
<dbReference type="EMBL" id="CP138327">
    <property type="protein sequence ID" value="WXU00445.1"/>
    <property type="molecule type" value="Genomic_DNA"/>
</dbReference>
<protein>
    <recommendedName>
        <fullName evidence="2">Transcriptional regulator</fullName>
    </recommendedName>
</protein>
<reference evidence="1" key="1">
    <citation type="submission" date="2023-10" db="EMBL/GenBank/DDBJ databases">
        <title>The first scallop-associated chemosynthetic bacterial symbiont.</title>
        <authorList>
            <person name="Lin Y.-T."/>
            <person name="Sun J."/>
            <person name="Ip J.C.-H."/>
            <person name="He X."/>
            <person name="Gao Z.-M."/>
            <person name="Perez M."/>
            <person name="Xu T."/>
            <person name="Qian P.-Y."/>
            <person name="Qiu J.-W."/>
        </authorList>
    </citation>
    <scope>NUCLEOTIDE SEQUENCE</scope>
    <source>
        <strain evidence="1">Gill1</strain>
    </source>
</reference>
<sequence>MTTEKTTAQQPMELVQETYVDGVASIGIRQNVAKIDFYQASPVTNEEGTDDKQEFRKVSHRLVLPMAGLLEIHEILDKIIKENQENIEK</sequence>
<gene>
    <name evidence="1" type="ORF">Ctma_1160</name>
</gene>
<evidence type="ECO:0008006" key="2">
    <source>
        <dbReference type="Google" id="ProtNLM"/>
    </source>
</evidence>